<feature type="transmembrane region" description="Helical" evidence="6">
    <location>
        <begin position="250"/>
        <end position="270"/>
    </location>
</feature>
<evidence type="ECO:0000256" key="5">
    <source>
        <dbReference type="ARBA" id="ARBA00023136"/>
    </source>
</evidence>
<dbReference type="InterPro" id="IPR051645">
    <property type="entry name" value="PER33/POM33_regulator"/>
</dbReference>
<feature type="transmembrane region" description="Helical" evidence="6">
    <location>
        <begin position="290"/>
        <end position="314"/>
    </location>
</feature>
<keyword evidence="5 6" id="KW-0472">Membrane</keyword>
<dbReference type="GO" id="GO:0016020">
    <property type="term" value="C:membrane"/>
    <property type="evidence" value="ECO:0007669"/>
    <property type="project" value="UniProtKB-SubCell"/>
</dbReference>
<evidence type="ECO:0000256" key="2">
    <source>
        <dbReference type="ARBA" id="ARBA00007322"/>
    </source>
</evidence>
<evidence type="ECO:0000313" key="8">
    <source>
        <dbReference type="Proteomes" id="UP000182128"/>
    </source>
</evidence>
<dbReference type="GO" id="GO:0071786">
    <property type="term" value="P:endoplasmic reticulum tubular network organization"/>
    <property type="evidence" value="ECO:0007669"/>
    <property type="project" value="TreeGrafter"/>
</dbReference>
<feature type="transmembrane region" description="Helical" evidence="6">
    <location>
        <begin position="161"/>
        <end position="187"/>
    </location>
</feature>
<proteinExistence type="inferred from homology"/>
<keyword evidence="4 6" id="KW-1133">Transmembrane helix</keyword>
<dbReference type="PANTHER" id="PTHR12703:SF4">
    <property type="entry name" value="TRANSMEMBRANE PROTEIN 33"/>
    <property type="match status" value="1"/>
</dbReference>
<evidence type="ECO:0000256" key="3">
    <source>
        <dbReference type="ARBA" id="ARBA00022692"/>
    </source>
</evidence>
<name>A0A1A7VQD2_PLAKH</name>
<keyword evidence="3 6" id="KW-0812">Transmembrane</keyword>
<dbReference type="AlphaFoldDB" id="A0A1A7VQD2"/>
<dbReference type="PANTHER" id="PTHR12703">
    <property type="entry name" value="TRANSMEMBRANE PROTEIN 33"/>
    <property type="match status" value="1"/>
</dbReference>
<evidence type="ECO:0000313" key="7">
    <source>
        <dbReference type="EMBL" id="SBO24283.1"/>
    </source>
</evidence>
<accession>A0A1A7VQD2</accession>
<feature type="transmembrane region" description="Helical" evidence="6">
    <location>
        <begin position="91"/>
        <end position="110"/>
    </location>
</feature>
<sequence length="372" mass="44088">MKTLTEAEQKFLNHDWVNDKKWKLYLSNLYPSPSIHNIEKYKKKYFQKNVDKNLDVNASFGNETVKEQTPQSPNSQGHGNKGYIYSGQVPLMTFFFSTFVLCLSLFYFVLLSLNLSLYKKMATFMSLSYFCAFLSLLYADYKTQKQNFSLVQFFSSEKGQYLSYSMILFFIKDAVLIFLPIFFTLLITSYLMYKQIKPLFPLAIQRNYYINKVVSYLDQTVRYVYAHLDVAPTNCHDERFSKEDTRLRNVILLDLFSLSPISTSMNIFYFSYLPPEQILNIYLMRANIEIYNLVFIIICLFLKRASLLNLIIYLHFFKLKYSSSDSYFHACYAKNGEMIRQCLSHPMVPKAFLNVFNKMAHYFNTYLTYRRR</sequence>
<dbReference type="Proteomes" id="UP000182128">
    <property type="component" value="Unassembled WGS sequence"/>
</dbReference>
<dbReference type="GO" id="GO:0061024">
    <property type="term" value="P:membrane organization"/>
    <property type="evidence" value="ECO:0007669"/>
    <property type="project" value="TreeGrafter"/>
</dbReference>
<dbReference type="InterPro" id="IPR005344">
    <property type="entry name" value="TMEM33/Pom33"/>
</dbReference>
<comment type="subcellular location">
    <subcellularLocation>
        <location evidence="1">Membrane</location>
        <topology evidence="1">Multi-pass membrane protein</topology>
    </subcellularLocation>
</comment>
<reference evidence="8" key="1">
    <citation type="submission" date="2016-05" db="EMBL/GenBank/DDBJ databases">
        <authorList>
            <person name="Sharaf H."/>
        </authorList>
    </citation>
    <scope>NUCLEOTIDE SEQUENCE [LARGE SCALE GENOMIC DNA]</scope>
    <source>
        <strain evidence="8">H</strain>
    </source>
</reference>
<feature type="transmembrane region" description="Helical" evidence="6">
    <location>
        <begin position="122"/>
        <end position="141"/>
    </location>
</feature>
<evidence type="ECO:0000256" key="6">
    <source>
        <dbReference type="SAM" id="Phobius"/>
    </source>
</evidence>
<dbReference type="GO" id="GO:0005783">
    <property type="term" value="C:endoplasmic reticulum"/>
    <property type="evidence" value="ECO:0007669"/>
    <property type="project" value="TreeGrafter"/>
</dbReference>
<evidence type="ECO:0000256" key="1">
    <source>
        <dbReference type="ARBA" id="ARBA00004141"/>
    </source>
</evidence>
<gene>
    <name evidence="7" type="ORF">PKNA1_C2_0303700</name>
</gene>
<comment type="similarity">
    <text evidence="2">Belongs to the PER33/POM33 family.</text>
</comment>
<dbReference type="Pfam" id="PF03661">
    <property type="entry name" value="TMEM33_Pom33"/>
    <property type="match status" value="1"/>
</dbReference>
<protein>
    <submittedName>
        <fullName evidence="7">Secy-independent transporter protein, putative</fullName>
    </submittedName>
</protein>
<evidence type="ECO:0000256" key="4">
    <source>
        <dbReference type="ARBA" id="ARBA00022989"/>
    </source>
</evidence>
<organism evidence="7 8">
    <name type="scientific">Plasmodium knowlesi (strain H)</name>
    <dbReference type="NCBI Taxonomy" id="5851"/>
    <lineage>
        <taxon>Eukaryota</taxon>
        <taxon>Sar</taxon>
        <taxon>Alveolata</taxon>
        <taxon>Apicomplexa</taxon>
        <taxon>Aconoidasida</taxon>
        <taxon>Haemosporida</taxon>
        <taxon>Plasmodiidae</taxon>
        <taxon>Plasmodium</taxon>
        <taxon>Plasmodium (Plasmodium)</taxon>
    </lineage>
</organism>
<dbReference type="EMBL" id="CWHQ02000010">
    <property type="protein sequence ID" value="SBO24283.1"/>
    <property type="molecule type" value="Genomic_DNA"/>
</dbReference>